<keyword evidence="9" id="KW-0276">Fatty acid metabolism</keyword>
<feature type="binding site" evidence="8">
    <location>
        <position position="187"/>
    </location>
    <ligand>
        <name>NADP(+)</name>
        <dbReference type="ChEBI" id="CHEBI:58349"/>
    </ligand>
</feature>
<evidence type="ECO:0000313" key="11">
    <source>
        <dbReference type="EMBL" id="SEF86160.1"/>
    </source>
</evidence>
<organism evidence="11 12">
    <name type="scientific">Thermomonospora echinospora</name>
    <dbReference type="NCBI Taxonomy" id="1992"/>
    <lineage>
        <taxon>Bacteria</taxon>
        <taxon>Bacillati</taxon>
        <taxon>Actinomycetota</taxon>
        <taxon>Actinomycetes</taxon>
        <taxon>Streptosporangiales</taxon>
        <taxon>Thermomonosporaceae</taxon>
        <taxon>Thermomonospora</taxon>
    </lineage>
</organism>
<dbReference type="InterPro" id="IPR002347">
    <property type="entry name" value="SDR_fam"/>
</dbReference>
<comment type="catalytic activity">
    <reaction evidence="6 9">
        <text>a (3R)-hydroxyacyl-[ACP] + NADP(+) = a 3-oxoacyl-[ACP] + NADPH + H(+)</text>
        <dbReference type="Rhea" id="RHEA:17397"/>
        <dbReference type="Rhea" id="RHEA-COMP:9916"/>
        <dbReference type="Rhea" id="RHEA-COMP:9945"/>
        <dbReference type="ChEBI" id="CHEBI:15378"/>
        <dbReference type="ChEBI" id="CHEBI:57783"/>
        <dbReference type="ChEBI" id="CHEBI:58349"/>
        <dbReference type="ChEBI" id="CHEBI:78776"/>
        <dbReference type="ChEBI" id="CHEBI:78827"/>
        <dbReference type="EC" id="1.1.1.100"/>
    </reaction>
</comment>
<dbReference type="Pfam" id="PF13561">
    <property type="entry name" value="adh_short_C2"/>
    <property type="match status" value="1"/>
</dbReference>
<evidence type="ECO:0000256" key="3">
    <source>
        <dbReference type="ARBA" id="ARBA00012948"/>
    </source>
</evidence>
<dbReference type="InterPro" id="IPR011284">
    <property type="entry name" value="3oxo_ACP_reduc"/>
</dbReference>
<feature type="binding site" evidence="8">
    <location>
        <begin position="11"/>
        <end position="14"/>
    </location>
    <ligand>
        <name>NADP(+)</name>
        <dbReference type="ChEBI" id="CHEBI:58349"/>
    </ligand>
</feature>
<dbReference type="Proteomes" id="UP000236723">
    <property type="component" value="Unassembled WGS sequence"/>
</dbReference>
<dbReference type="InterPro" id="IPR057326">
    <property type="entry name" value="KR_dom"/>
</dbReference>
<dbReference type="NCBIfam" id="NF009466">
    <property type="entry name" value="PRK12826.1-2"/>
    <property type="match status" value="1"/>
</dbReference>
<evidence type="ECO:0000256" key="6">
    <source>
        <dbReference type="ARBA" id="ARBA00048508"/>
    </source>
</evidence>
<accession>A0A1H5VG30</accession>
<evidence type="ECO:0000256" key="9">
    <source>
        <dbReference type="RuleBase" id="RU366074"/>
    </source>
</evidence>
<dbReference type="EC" id="1.1.1.100" evidence="3 9"/>
<name>A0A1H5VG30_9ACTN</name>
<feature type="domain" description="Ketoreductase" evidence="10">
    <location>
        <begin position="5"/>
        <end position="190"/>
    </location>
</feature>
<dbReference type="PRINTS" id="PR00081">
    <property type="entry name" value="GDHRDH"/>
</dbReference>
<dbReference type="InterPro" id="IPR020904">
    <property type="entry name" value="Sc_DH/Rdtase_CS"/>
</dbReference>
<dbReference type="GO" id="GO:0051287">
    <property type="term" value="F:NAD binding"/>
    <property type="evidence" value="ECO:0007669"/>
    <property type="project" value="UniProtKB-UniRule"/>
</dbReference>
<evidence type="ECO:0000256" key="4">
    <source>
        <dbReference type="ARBA" id="ARBA00022857"/>
    </source>
</evidence>
<proteinExistence type="inferred from homology"/>
<keyword evidence="9" id="KW-0443">Lipid metabolism</keyword>
<dbReference type="InterPro" id="IPR050259">
    <property type="entry name" value="SDR"/>
</dbReference>
<evidence type="ECO:0000256" key="7">
    <source>
        <dbReference type="PIRSR" id="PIRSR611284-1"/>
    </source>
</evidence>
<dbReference type="NCBIfam" id="NF005559">
    <property type="entry name" value="PRK07231.1"/>
    <property type="match status" value="1"/>
</dbReference>
<keyword evidence="12" id="KW-1185">Reference proteome</keyword>
<comment type="subunit">
    <text evidence="9">Homotetramer.</text>
</comment>
<dbReference type="OrthoDB" id="9804774at2"/>
<comment type="similarity">
    <text evidence="2 9">Belongs to the short-chain dehydrogenases/reductases (SDR) family.</text>
</comment>
<reference evidence="12" key="1">
    <citation type="submission" date="2016-10" db="EMBL/GenBank/DDBJ databases">
        <authorList>
            <person name="Varghese N."/>
            <person name="Submissions S."/>
        </authorList>
    </citation>
    <scope>NUCLEOTIDE SEQUENCE [LARGE SCALE GENOMIC DNA]</scope>
    <source>
        <strain evidence="12">DSM 43163</strain>
    </source>
</reference>
<comment type="pathway">
    <text evidence="1 9">Lipid metabolism; fatty acid biosynthesis.</text>
</comment>
<sequence length="246" mass="26327">MSENKIVIVTGGSRGIGRAVALHMAREGYDVAFCYRSASPAAEKTAEDVRGYGVRCHHAPCDVADAAAVEAFTESVSERLGKPDVLVNSAGILRDNALVLMTRDDWDAVIDTNLSGTFNFCRAVVFDFMKRRSGVIVNLSSVTGIYGNPGQVNYSAAKAGINGMSRALAKEVARHGIRVNVVAPGFIETDMTNELPEKLRKAALQKVGMRRFGRAEDVAETVAFLASDKASYITGQVIQVDGGIVL</sequence>
<keyword evidence="9" id="KW-0444">Lipid biosynthesis</keyword>
<dbReference type="PANTHER" id="PTHR42879">
    <property type="entry name" value="3-OXOACYL-(ACYL-CARRIER-PROTEIN) REDUCTASE"/>
    <property type="match status" value="1"/>
</dbReference>
<dbReference type="InterPro" id="IPR036291">
    <property type="entry name" value="NAD(P)-bd_dom_sf"/>
</dbReference>
<evidence type="ECO:0000259" key="10">
    <source>
        <dbReference type="SMART" id="SM00822"/>
    </source>
</evidence>
<dbReference type="RefSeq" id="WP_103936576.1">
    <property type="nucleotide sequence ID" value="NZ_FNVO01000002.1"/>
</dbReference>
<dbReference type="GO" id="GO:0004316">
    <property type="term" value="F:3-oxoacyl-[acyl-carrier-protein] reductase (NADPH) activity"/>
    <property type="evidence" value="ECO:0007669"/>
    <property type="project" value="UniProtKB-UniRule"/>
</dbReference>
<feature type="active site" description="Proton acceptor" evidence="7">
    <location>
        <position position="154"/>
    </location>
</feature>
<dbReference type="PRINTS" id="PR00080">
    <property type="entry name" value="SDRFAMILY"/>
</dbReference>
<dbReference type="NCBIfam" id="TIGR01830">
    <property type="entry name" value="3oxo_ACP_reduc"/>
    <property type="match status" value="1"/>
</dbReference>
<dbReference type="SUPFAM" id="SSF51735">
    <property type="entry name" value="NAD(P)-binding Rossmann-fold domains"/>
    <property type="match status" value="1"/>
</dbReference>
<keyword evidence="5 9" id="KW-0560">Oxidoreductase</keyword>
<dbReference type="UniPathway" id="UPA00094"/>
<dbReference type="FunFam" id="3.40.50.720:FF:000115">
    <property type="entry name" value="3-oxoacyl-[acyl-carrier-protein] reductase FabG"/>
    <property type="match status" value="1"/>
</dbReference>
<dbReference type="Gene3D" id="3.40.50.720">
    <property type="entry name" value="NAD(P)-binding Rossmann-like Domain"/>
    <property type="match status" value="1"/>
</dbReference>
<evidence type="ECO:0000256" key="8">
    <source>
        <dbReference type="PIRSR" id="PIRSR611284-2"/>
    </source>
</evidence>
<dbReference type="SMART" id="SM00822">
    <property type="entry name" value="PKS_KR"/>
    <property type="match status" value="1"/>
</dbReference>
<dbReference type="GO" id="GO:0006633">
    <property type="term" value="P:fatty acid biosynthetic process"/>
    <property type="evidence" value="ECO:0007669"/>
    <property type="project" value="UniProtKB-UniPathway"/>
</dbReference>
<gene>
    <name evidence="11" type="ORF">SAMN04489712_102307</name>
</gene>
<keyword evidence="4 8" id="KW-0521">NADP</keyword>
<feature type="binding site" evidence="8">
    <location>
        <begin position="154"/>
        <end position="158"/>
    </location>
    <ligand>
        <name>NADP(+)</name>
        <dbReference type="ChEBI" id="CHEBI:58349"/>
    </ligand>
</feature>
<evidence type="ECO:0000256" key="1">
    <source>
        <dbReference type="ARBA" id="ARBA00005194"/>
    </source>
</evidence>
<evidence type="ECO:0000256" key="5">
    <source>
        <dbReference type="ARBA" id="ARBA00023002"/>
    </source>
</evidence>
<dbReference type="PROSITE" id="PS00061">
    <property type="entry name" value="ADH_SHORT"/>
    <property type="match status" value="1"/>
</dbReference>
<keyword evidence="9" id="KW-0275">Fatty acid biosynthesis</keyword>
<dbReference type="EMBL" id="FNVO01000002">
    <property type="protein sequence ID" value="SEF86160.1"/>
    <property type="molecule type" value="Genomic_DNA"/>
</dbReference>
<comment type="function">
    <text evidence="9">Catalyzes the NADPH-dependent reduction of beta-ketoacyl-ACP substrates to beta-hydroxyacyl-ACP products, the first reductive step in the elongation cycle of fatty acid biosynthesis.</text>
</comment>
<evidence type="ECO:0000313" key="12">
    <source>
        <dbReference type="Proteomes" id="UP000236723"/>
    </source>
</evidence>
<protein>
    <recommendedName>
        <fullName evidence="3 9">3-oxoacyl-[acyl-carrier-protein] reductase</fullName>
        <ecNumber evidence="3 9">1.1.1.100</ecNumber>
    </recommendedName>
</protein>
<dbReference type="PANTHER" id="PTHR42879:SF2">
    <property type="entry name" value="3-OXOACYL-[ACYL-CARRIER-PROTEIN] REDUCTASE FABG"/>
    <property type="match status" value="1"/>
</dbReference>
<evidence type="ECO:0000256" key="2">
    <source>
        <dbReference type="ARBA" id="ARBA00006484"/>
    </source>
</evidence>
<dbReference type="AlphaFoldDB" id="A0A1H5VG30"/>